<comment type="similarity">
    <text evidence="1">Belongs to the AHA1 family.</text>
</comment>
<dbReference type="Proteomes" id="UP000007882">
    <property type="component" value="Chromosome"/>
</dbReference>
<dbReference type="CDD" id="cd07826">
    <property type="entry name" value="SRPBCC_CalC_Aha1-like_9"/>
    <property type="match status" value="1"/>
</dbReference>
<dbReference type="InterPro" id="IPR013538">
    <property type="entry name" value="ASHA1/2-like_C"/>
</dbReference>
<evidence type="ECO:0000313" key="3">
    <source>
        <dbReference type="EMBL" id="BAL88638.1"/>
    </source>
</evidence>
<dbReference type="eggNOG" id="COG3832">
    <property type="taxonomic scope" value="Bacteria"/>
</dbReference>
<dbReference type="KEGG" id="ams:AMIS_34180"/>
<dbReference type="STRING" id="512565.AMIS_34180"/>
<dbReference type="PATRIC" id="fig|512565.3.peg.3414"/>
<dbReference type="EMBL" id="AP012319">
    <property type="protein sequence ID" value="BAL88638.1"/>
    <property type="molecule type" value="Genomic_DNA"/>
</dbReference>
<feature type="domain" description="Activator of Hsp90 ATPase homologue 1/2-like C-terminal" evidence="2">
    <location>
        <begin position="25"/>
        <end position="156"/>
    </location>
</feature>
<keyword evidence="4" id="KW-1185">Reference proteome</keyword>
<evidence type="ECO:0000256" key="1">
    <source>
        <dbReference type="ARBA" id="ARBA00006817"/>
    </source>
</evidence>
<dbReference type="AlphaFoldDB" id="I0H6K1"/>
<proteinExistence type="inferred from homology"/>
<reference evidence="3 4" key="1">
    <citation type="submission" date="2012-02" db="EMBL/GenBank/DDBJ databases">
        <title>Complete genome sequence of Actinoplanes missouriensis 431 (= NBRC 102363).</title>
        <authorList>
            <person name="Ohnishi Y."/>
            <person name="Ishikawa J."/>
            <person name="Sekine M."/>
            <person name="Hosoyama A."/>
            <person name="Harada T."/>
            <person name="Narita H."/>
            <person name="Hata T."/>
            <person name="Konno Y."/>
            <person name="Tutikane K."/>
            <person name="Fujita N."/>
            <person name="Horinouchi S."/>
            <person name="Hayakawa M."/>
        </authorList>
    </citation>
    <scope>NUCLEOTIDE SEQUENCE [LARGE SCALE GENOMIC DNA]</scope>
    <source>
        <strain evidence="4">ATCC 14538 / DSM 43046 / CBS 188.64 / JCM 3121 / NBRC 102363 / NCIMB 12654 / NRRL B-3342 / UNCC 431</strain>
    </source>
</reference>
<dbReference type="OrthoDB" id="5185819at2"/>
<dbReference type="HOGENOM" id="CLU_108923_6_1_11"/>
<organism evidence="3 4">
    <name type="scientific">Actinoplanes missouriensis (strain ATCC 14538 / DSM 43046 / CBS 188.64 / JCM 3121 / NBRC 102363 / NCIMB 12654 / NRRL B-3342 / UNCC 431)</name>
    <dbReference type="NCBI Taxonomy" id="512565"/>
    <lineage>
        <taxon>Bacteria</taxon>
        <taxon>Bacillati</taxon>
        <taxon>Actinomycetota</taxon>
        <taxon>Actinomycetes</taxon>
        <taxon>Micromonosporales</taxon>
        <taxon>Micromonosporaceae</taxon>
        <taxon>Actinoplanes</taxon>
    </lineage>
</organism>
<dbReference type="Pfam" id="PF08327">
    <property type="entry name" value="AHSA1"/>
    <property type="match status" value="1"/>
</dbReference>
<accession>I0H6K1</accession>
<name>I0H6K1_ACTM4</name>
<dbReference type="Gene3D" id="3.30.530.20">
    <property type="match status" value="1"/>
</dbReference>
<gene>
    <name evidence="3" type="ordered locus">AMIS_34180</name>
</gene>
<sequence>MTKIVEAAIEADPKLPIIHITRDFDATPEQLFRAHTDPKLFVQWNGPDSLANRIEIDYWDARTGGSWRWVSGRGDEQFAFHGCFHEVRPDLIVQTFTWEAQPDGVALETMRFEDLGDGRTRLHAQSLVDSFESRDAWLQSGMETGVNEGYARLEQMARDGKI</sequence>
<dbReference type="SUPFAM" id="SSF55961">
    <property type="entry name" value="Bet v1-like"/>
    <property type="match status" value="1"/>
</dbReference>
<evidence type="ECO:0000259" key="2">
    <source>
        <dbReference type="Pfam" id="PF08327"/>
    </source>
</evidence>
<evidence type="ECO:0000313" key="4">
    <source>
        <dbReference type="Proteomes" id="UP000007882"/>
    </source>
</evidence>
<dbReference type="InterPro" id="IPR023393">
    <property type="entry name" value="START-like_dom_sf"/>
</dbReference>
<protein>
    <recommendedName>
        <fullName evidence="2">Activator of Hsp90 ATPase homologue 1/2-like C-terminal domain-containing protein</fullName>
    </recommendedName>
</protein>
<dbReference type="RefSeq" id="WP_014443533.1">
    <property type="nucleotide sequence ID" value="NC_017093.1"/>
</dbReference>